<name>A0ACC1PKN6_9APHY</name>
<gene>
    <name evidence="1" type="ORF">NUW54_g7422</name>
</gene>
<comment type="caution">
    <text evidence="1">The sequence shown here is derived from an EMBL/GenBank/DDBJ whole genome shotgun (WGS) entry which is preliminary data.</text>
</comment>
<keyword evidence="2" id="KW-1185">Reference proteome</keyword>
<dbReference type="EMBL" id="JANSHE010002126">
    <property type="protein sequence ID" value="KAJ2995242.1"/>
    <property type="molecule type" value="Genomic_DNA"/>
</dbReference>
<accession>A0ACC1PKN6</accession>
<reference evidence="1" key="1">
    <citation type="submission" date="2022-08" db="EMBL/GenBank/DDBJ databases">
        <title>Genome Sequence of Pycnoporus sanguineus.</title>
        <authorList>
            <person name="Buettner E."/>
        </authorList>
    </citation>
    <scope>NUCLEOTIDE SEQUENCE</scope>
    <source>
        <strain evidence="1">CG-C14</strain>
    </source>
</reference>
<evidence type="ECO:0000313" key="2">
    <source>
        <dbReference type="Proteomes" id="UP001144978"/>
    </source>
</evidence>
<protein>
    <submittedName>
        <fullName evidence="1">Uncharacterized protein</fullName>
    </submittedName>
</protein>
<evidence type="ECO:0000313" key="1">
    <source>
        <dbReference type="EMBL" id="KAJ2995242.1"/>
    </source>
</evidence>
<organism evidence="1 2">
    <name type="scientific">Trametes sanguinea</name>
    <dbReference type="NCBI Taxonomy" id="158606"/>
    <lineage>
        <taxon>Eukaryota</taxon>
        <taxon>Fungi</taxon>
        <taxon>Dikarya</taxon>
        <taxon>Basidiomycota</taxon>
        <taxon>Agaricomycotina</taxon>
        <taxon>Agaricomycetes</taxon>
        <taxon>Polyporales</taxon>
        <taxon>Polyporaceae</taxon>
        <taxon>Trametes</taxon>
    </lineage>
</organism>
<dbReference type="Proteomes" id="UP001144978">
    <property type="component" value="Unassembled WGS sequence"/>
</dbReference>
<sequence>MESQLLWPRTDNGTISETPDPKAFDFLPSYVSHERLEHPYVAAVLKDTIKRNEFGNREVIRAGIFQLLVKCDPSDLRSDEIPEELPVVCKVAHGRRQIEKLKKDSKEADIYNENLRDHQGRAVPEMMVCYIGKTAEGCHVGVLILTDCGEPLVDGLAPYSMSISWCGSFSHRRGQVVLHMLAIHRAGVEHRDIHVRNILAKKRNDGQGYDVTIVDFDRSERVACQYKGDEHEDIVFYRHPPDYKQFGCKELYKACDYACLWIEREINLGNQSVPVEEITDIEAFVDSDILPNGMTRDAAILHVADQMATMARVIERRKAWDENPRVPQ</sequence>
<proteinExistence type="predicted"/>